<dbReference type="STRING" id="1550566.SZ63_11740"/>
<evidence type="ECO:0000256" key="6">
    <source>
        <dbReference type="ARBA" id="ARBA00022932"/>
    </source>
</evidence>
<dbReference type="GO" id="GO:0006260">
    <property type="term" value="P:DNA replication"/>
    <property type="evidence" value="ECO:0007669"/>
    <property type="project" value="UniProtKB-KW"/>
</dbReference>
<dbReference type="Gene3D" id="3.90.1600.10">
    <property type="entry name" value="Palm domain of DNA polymerase"/>
    <property type="match status" value="1"/>
</dbReference>
<evidence type="ECO:0000256" key="2">
    <source>
        <dbReference type="ARBA" id="ARBA00012417"/>
    </source>
</evidence>
<dbReference type="Proteomes" id="UP000035301">
    <property type="component" value="Unassembled WGS sequence"/>
</dbReference>
<evidence type="ECO:0000256" key="3">
    <source>
        <dbReference type="ARBA" id="ARBA00022679"/>
    </source>
</evidence>
<organism evidence="10 11">
    <name type="scientific">Methanoculleus sediminis</name>
    <dbReference type="NCBI Taxonomy" id="1550566"/>
    <lineage>
        <taxon>Archaea</taxon>
        <taxon>Methanobacteriati</taxon>
        <taxon>Methanobacteriota</taxon>
        <taxon>Stenosarchaea group</taxon>
        <taxon>Methanomicrobia</taxon>
        <taxon>Methanomicrobiales</taxon>
        <taxon>Methanomicrobiaceae</taxon>
        <taxon>Methanoculleus</taxon>
    </lineage>
</organism>
<keyword evidence="6" id="KW-0239">DNA-directed DNA polymerase</keyword>
<keyword evidence="3" id="KW-0808">Transferase</keyword>
<dbReference type="GO" id="GO:0003677">
    <property type="term" value="F:DNA binding"/>
    <property type="evidence" value="ECO:0007669"/>
    <property type="project" value="UniProtKB-KW"/>
</dbReference>
<keyword evidence="11" id="KW-1185">Reference proteome</keyword>
<evidence type="ECO:0000256" key="1">
    <source>
        <dbReference type="ARBA" id="ARBA00005755"/>
    </source>
</evidence>
<dbReference type="InterPro" id="IPR004868">
    <property type="entry name" value="DNA-dir_DNA_pol_B_mt/vir"/>
</dbReference>
<dbReference type="Pfam" id="PF03175">
    <property type="entry name" value="DNA_pol_B_2"/>
    <property type="match status" value="1"/>
</dbReference>
<proteinExistence type="inferred from homology"/>
<evidence type="ECO:0000256" key="4">
    <source>
        <dbReference type="ARBA" id="ARBA00022695"/>
    </source>
</evidence>
<protein>
    <recommendedName>
        <fullName evidence="2">DNA-directed DNA polymerase</fullName>
        <ecNumber evidence="2">2.7.7.7</ecNumber>
    </recommendedName>
</protein>
<name>A0A0H1QX96_9EURY</name>
<dbReference type="SMART" id="SM00486">
    <property type="entry name" value="POLBc"/>
    <property type="match status" value="1"/>
</dbReference>
<dbReference type="GO" id="GO:0003887">
    <property type="term" value="F:DNA-directed DNA polymerase activity"/>
    <property type="evidence" value="ECO:0007669"/>
    <property type="project" value="UniProtKB-KW"/>
</dbReference>
<dbReference type="InterPro" id="IPR043502">
    <property type="entry name" value="DNA/RNA_pol_sf"/>
</dbReference>
<feature type="domain" description="DNA-directed DNA polymerase family B mitochondria/virus" evidence="9">
    <location>
        <begin position="200"/>
        <end position="327"/>
    </location>
</feature>
<accession>A0A0H1QX96</accession>
<evidence type="ECO:0000313" key="11">
    <source>
        <dbReference type="Proteomes" id="UP000035301"/>
    </source>
</evidence>
<keyword evidence="4" id="KW-0548">Nucleotidyltransferase</keyword>
<dbReference type="EMBL" id="JXOJ01000008">
    <property type="protein sequence ID" value="KLK87256.1"/>
    <property type="molecule type" value="Genomic_DNA"/>
</dbReference>
<dbReference type="GO" id="GO:0000166">
    <property type="term" value="F:nucleotide binding"/>
    <property type="evidence" value="ECO:0007669"/>
    <property type="project" value="InterPro"/>
</dbReference>
<dbReference type="EC" id="2.7.7.7" evidence="2"/>
<comment type="caution">
    <text evidence="10">The sequence shown here is derived from an EMBL/GenBank/DDBJ whole genome shotgun (WGS) entry which is preliminary data.</text>
</comment>
<reference evidence="10 11" key="1">
    <citation type="journal article" date="2015" name="Int. J. Syst. Evol. Microbiol.">
        <title>Methanoculleus sediminis sp. nov., a methanogen from sediments near a submarine mud volcano.</title>
        <authorList>
            <person name="Chen S.C."/>
            <person name="Chen M.F."/>
            <person name="Lai M.C."/>
            <person name="Weng C.Y."/>
            <person name="Wu S.Y."/>
            <person name="Lin S."/>
            <person name="Yang T.F."/>
            <person name="Chen P.C."/>
        </authorList>
    </citation>
    <scope>NUCLEOTIDE SEQUENCE [LARGE SCALE GENOMIC DNA]</scope>
    <source>
        <strain evidence="10 11">S3Fa</strain>
    </source>
</reference>
<gene>
    <name evidence="10" type="ORF">SZ63_11740</name>
</gene>
<comment type="similarity">
    <text evidence="1">Belongs to the DNA polymerase type-B family.</text>
</comment>
<dbReference type="SUPFAM" id="SSF56672">
    <property type="entry name" value="DNA/RNA polymerases"/>
    <property type="match status" value="1"/>
</dbReference>
<comment type="catalytic activity">
    <reaction evidence="8">
        <text>DNA(n) + a 2'-deoxyribonucleoside 5'-triphosphate = DNA(n+1) + diphosphate</text>
        <dbReference type="Rhea" id="RHEA:22508"/>
        <dbReference type="Rhea" id="RHEA-COMP:17339"/>
        <dbReference type="Rhea" id="RHEA-COMP:17340"/>
        <dbReference type="ChEBI" id="CHEBI:33019"/>
        <dbReference type="ChEBI" id="CHEBI:61560"/>
        <dbReference type="ChEBI" id="CHEBI:173112"/>
        <dbReference type="EC" id="2.7.7.7"/>
    </reaction>
</comment>
<dbReference type="AlphaFoldDB" id="A0A0H1QX96"/>
<evidence type="ECO:0000256" key="8">
    <source>
        <dbReference type="ARBA" id="ARBA00049244"/>
    </source>
</evidence>
<evidence type="ECO:0000256" key="5">
    <source>
        <dbReference type="ARBA" id="ARBA00022705"/>
    </source>
</evidence>
<evidence type="ECO:0000313" key="10">
    <source>
        <dbReference type="EMBL" id="KLK87256.1"/>
    </source>
</evidence>
<keyword evidence="7" id="KW-0238">DNA-binding</keyword>
<evidence type="ECO:0000256" key="7">
    <source>
        <dbReference type="ARBA" id="ARBA00023125"/>
    </source>
</evidence>
<dbReference type="OrthoDB" id="134451at2157"/>
<dbReference type="InterPro" id="IPR023211">
    <property type="entry name" value="DNA_pol_palm_dom_sf"/>
</dbReference>
<sequence>MDKLALRVYTQKTVCPKAFFTKERKDPPLRHSRVLVFDTETTIDAYQNLKIGYFRVYHDGYIQHEGLFHDPSLLTTEEMATLKSYATENYIGLYSLPEFIDDVFYPEVYELHTLCIGYNLAFDVSRIAKKAAKSRKRNKGGFSFILSSDRFKPRIIVKQLGTAYTFKFSSLRKKSDTPHFPGHFLDVQRLAEIFLQSRHIPLAKAAEKLATKTRKMTVDEHGTVTENYIDYLITDVVTTFEVYTRLCAELDLYQIQAPLTKIYSSASLAKFALKQLGIGQPPLSGDSNTVGHIMTAYYGGRTECRVRKKPHLVTVLDFTSMYPSVTMLLKLWPFIVARWIDTKVVTEEVRDLLAHVDLAFLQDPSNWGGLTVMVKIKPAGDILPVRMDYNGSGESFNVGINPLSSDTPMWYALPDVIASCILTKKAPEVIEAIRFTPKGVQPNLTKSEILGIPVDPRKDNLIQLLVEERQKIKQRMKGMDRNDPEHGLLESRAQAMKILVNAMSYGIFIELNPEDRKTALDVYGLGRFSTEANLFERPGLFFNPFLAVMITSASRLLLAMAEAWLQAREVPHAYMDTDSVFAPVDYANELSAFFQPLNPYGIDIPILKIETGKVNVWFYGISSKRYALYYYEGGEIELIDYKLHGLGHLLNPYPRGSEHWHAEIWRDLLCLHYGKISRGSIMEKYRDLYALSRLTVSTSQVWNRFSNLNKRKRWNVTIKPFNFVIVGFQTINNEGKVVKPLSAYSGYPQTVVHQPFIDYNTGKTMSGLHCFKSLSTTILQYFSHPEYKYKGDIGYLARRPVDAQGVIYIGKEANKIDEQPLSVLEPQIFRDKDATMQQILAMSTAEAEMRGVGREAFRQIKRRITESGDINLNTPAVKRLID</sequence>
<dbReference type="RefSeq" id="WP_048185614.1">
    <property type="nucleotide sequence ID" value="NZ_JXOJ01000008.1"/>
</dbReference>
<evidence type="ECO:0000259" key="9">
    <source>
        <dbReference type="Pfam" id="PF03175"/>
    </source>
</evidence>
<dbReference type="Gene3D" id="1.10.287.690">
    <property type="entry name" value="Helix hairpin bin"/>
    <property type="match status" value="1"/>
</dbReference>
<keyword evidence="5" id="KW-0235">DNA replication</keyword>
<dbReference type="PATRIC" id="fig|1550566.3.peg.2568"/>
<dbReference type="InterPro" id="IPR006172">
    <property type="entry name" value="DNA-dir_DNA_pol_B"/>
</dbReference>